<dbReference type="GO" id="GO:0004571">
    <property type="term" value="F:mannosyl-oligosaccharide 1,2-alpha-mannosidase activity"/>
    <property type="evidence" value="ECO:0007669"/>
    <property type="project" value="InterPro"/>
</dbReference>
<feature type="binding site" evidence="11">
    <location>
        <position position="519"/>
    </location>
    <ligand>
        <name>Ca(2+)</name>
        <dbReference type="ChEBI" id="CHEBI:29108"/>
    </ligand>
</feature>
<organism evidence="14 15">
    <name type="scientific">Stichopus japonicus</name>
    <name type="common">Sea cucumber</name>
    <dbReference type="NCBI Taxonomy" id="307972"/>
    <lineage>
        <taxon>Eukaryota</taxon>
        <taxon>Metazoa</taxon>
        <taxon>Echinodermata</taxon>
        <taxon>Eleutherozoa</taxon>
        <taxon>Echinozoa</taxon>
        <taxon>Holothuroidea</taxon>
        <taxon>Aspidochirotacea</taxon>
        <taxon>Aspidochirotida</taxon>
        <taxon>Stichopodidae</taxon>
        <taxon>Apostichopus</taxon>
    </lineage>
</organism>
<dbReference type="PRINTS" id="PR00747">
    <property type="entry name" value="GLYHDRLASE47"/>
</dbReference>
<feature type="active site" evidence="10">
    <location>
        <position position="310"/>
    </location>
</feature>
<keyword evidence="3 13" id="KW-0812">Transmembrane</keyword>
<dbReference type="GO" id="GO:1904380">
    <property type="term" value="P:endoplasmic reticulum mannose trimming"/>
    <property type="evidence" value="ECO:0007669"/>
    <property type="project" value="InterPro"/>
</dbReference>
<keyword evidence="5" id="KW-0735">Signal-anchor</keyword>
<keyword evidence="7 13" id="KW-0472">Membrane</keyword>
<keyword evidence="12" id="KW-0326">Glycosidase</keyword>
<evidence type="ECO:0000313" key="14">
    <source>
        <dbReference type="EMBL" id="PIK36962.1"/>
    </source>
</evidence>
<dbReference type="GO" id="GO:0005789">
    <property type="term" value="C:endoplasmic reticulum membrane"/>
    <property type="evidence" value="ECO:0007669"/>
    <property type="project" value="UniProtKB-SubCell"/>
</dbReference>
<evidence type="ECO:0000256" key="5">
    <source>
        <dbReference type="ARBA" id="ARBA00022968"/>
    </source>
</evidence>
<comment type="subcellular location">
    <subcellularLocation>
        <location evidence="1">Endoplasmic reticulum membrane</location>
        <topology evidence="1">Single-pass type II membrane protein</topology>
    </subcellularLocation>
</comment>
<dbReference type="InterPro" id="IPR012341">
    <property type="entry name" value="6hp_glycosidase-like_sf"/>
</dbReference>
<comment type="function">
    <text evidence="9">Extracts misfolded glycoproteins, but not glycoproteins undergoing productive folding, from the calnexin cycle. It is directly involved in endoplasmic reticulum-associated degradation (ERAD) and targets misfolded glycoproteins for degradation in an N-glycan-independent manner, probably by forming a complex with SEL1L. It has low mannosidase activity, catalyzing mannose trimming from Man8GlcNAc2 to Man7GlcNAc2.</text>
</comment>
<keyword evidence="11" id="KW-0479">Metal-binding</keyword>
<accession>A0A2G8JMI2</accession>
<evidence type="ECO:0000313" key="15">
    <source>
        <dbReference type="Proteomes" id="UP000230750"/>
    </source>
</evidence>
<dbReference type="Gene3D" id="1.50.10.10">
    <property type="match status" value="1"/>
</dbReference>
<sequence length="586" mass="66421">LIFSDIMNDSLVNMVFSFLCSLVTLVLYTSVIKSHMVHEWGWGWLRGNHSRLSQYEEKYSYFPETERIKRLGDAKNMFQFAYDNYVKYAFPLDELDPIHCTGRGSDQSDPSNLNINDVLGDYSLTMIDTLDTLAIIGNTSEFKQAVQLVIENVSFDNNSTVQVFESTIRVIGGLLSAHLLITDASQPFGDLEPEGYENELLEMAYELGTRLLPAFDSTSTGLPHPRVNLRHGVPEDGIKQTCTAGAGSLLLEFGLLGQLMHDPVFEGVAQTAVKSLLASRSNKTGLLGNVIDISSGKWVGTQSGLGAGSDSFYEYLLKAFIMFGNSSYLDSFNELYSSLKKYMRRGRQNCRSGLGEVPMYVNTHMDTGKTINTWIDSLQVAFAGVQVLAGDIEEAVCTHALFYAIWKKYNALPERFNWASKQPDVLFYPLRPELIESTYFLYQATQHPYYLHVGSHILESIETYCKSKCGYATLHNVITKTKEDRMESFFLSETCKYLYLLFDKDNHVNTAFHRYIFNTEGHLFPLRSEYRTKTWWNTCKDDRSCASVNFASNMSHQCVNMAPEKHFPLPLNSHYMEQIDKLVGLI</sequence>
<dbReference type="GO" id="GO:0005509">
    <property type="term" value="F:calcium ion binding"/>
    <property type="evidence" value="ECO:0007669"/>
    <property type="project" value="InterPro"/>
</dbReference>
<dbReference type="InterPro" id="IPR001382">
    <property type="entry name" value="Glyco_hydro_47"/>
</dbReference>
<keyword evidence="15" id="KW-1185">Reference proteome</keyword>
<dbReference type="OrthoDB" id="8118055at2759"/>
<dbReference type="InterPro" id="IPR044674">
    <property type="entry name" value="EDEM1/2/3"/>
</dbReference>
<evidence type="ECO:0000256" key="4">
    <source>
        <dbReference type="ARBA" id="ARBA00022824"/>
    </source>
</evidence>
<proteinExistence type="inferred from homology"/>
<gene>
    <name evidence="14" type="ORF">BSL78_26200</name>
</gene>
<dbReference type="GO" id="GO:0005975">
    <property type="term" value="P:carbohydrate metabolic process"/>
    <property type="evidence" value="ECO:0007669"/>
    <property type="project" value="InterPro"/>
</dbReference>
<dbReference type="FunFam" id="1.50.10.10:FF:000016">
    <property type="entry name" value="alpha-1,2-Mannosidase"/>
    <property type="match status" value="1"/>
</dbReference>
<dbReference type="EMBL" id="MRZV01001586">
    <property type="protein sequence ID" value="PIK36962.1"/>
    <property type="molecule type" value="Genomic_DNA"/>
</dbReference>
<dbReference type="STRING" id="307972.A0A2G8JMI2"/>
<evidence type="ECO:0000256" key="6">
    <source>
        <dbReference type="ARBA" id="ARBA00022989"/>
    </source>
</evidence>
<evidence type="ECO:0000256" key="12">
    <source>
        <dbReference type="RuleBase" id="RU361193"/>
    </source>
</evidence>
<evidence type="ECO:0000256" key="11">
    <source>
        <dbReference type="PIRSR" id="PIRSR601382-2"/>
    </source>
</evidence>
<evidence type="ECO:0000256" key="13">
    <source>
        <dbReference type="SAM" id="Phobius"/>
    </source>
</evidence>
<keyword evidence="12" id="KW-0378">Hydrolase</keyword>
<evidence type="ECO:0000256" key="8">
    <source>
        <dbReference type="ARBA" id="ARBA00023180"/>
    </source>
</evidence>
<feature type="active site" description="Proton donor" evidence="10">
    <location>
        <position position="414"/>
    </location>
</feature>
<evidence type="ECO:0000256" key="2">
    <source>
        <dbReference type="ARBA" id="ARBA00007658"/>
    </source>
</evidence>
<reference evidence="14 15" key="1">
    <citation type="journal article" date="2017" name="PLoS Biol.">
        <title>The sea cucumber genome provides insights into morphological evolution and visceral regeneration.</title>
        <authorList>
            <person name="Zhang X."/>
            <person name="Sun L."/>
            <person name="Yuan J."/>
            <person name="Sun Y."/>
            <person name="Gao Y."/>
            <person name="Zhang L."/>
            <person name="Li S."/>
            <person name="Dai H."/>
            <person name="Hamel J.F."/>
            <person name="Liu C."/>
            <person name="Yu Y."/>
            <person name="Liu S."/>
            <person name="Lin W."/>
            <person name="Guo K."/>
            <person name="Jin S."/>
            <person name="Xu P."/>
            <person name="Storey K.B."/>
            <person name="Huan P."/>
            <person name="Zhang T."/>
            <person name="Zhou Y."/>
            <person name="Zhang J."/>
            <person name="Lin C."/>
            <person name="Li X."/>
            <person name="Xing L."/>
            <person name="Huo D."/>
            <person name="Sun M."/>
            <person name="Wang L."/>
            <person name="Mercier A."/>
            <person name="Li F."/>
            <person name="Yang H."/>
            <person name="Xiang J."/>
        </authorList>
    </citation>
    <scope>NUCLEOTIDE SEQUENCE [LARGE SCALE GENOMIC DNA]</scope>
    <source>
        <strain evidence="14">Shaxun</strain>
        <tissue evidence="14">Muscle</tissue>
    </source>
</reference>
<dbReference type="EC" id="3.2.1.-" evidence="12"/>
<feature type="active site" description="Proton donor" evidence="10">
    <location>
        <position position="165"/>
    </location>
</feature>
<feature type="non-terminal residue" evidence="14">
    <location>
        <position position="1"/>
    </location>
</feature>
<dbReference type="PANTHER" id="PTHR45679:SF5">
    <property type="entry name" value="ER DEGRADATION-ENHANCING ALPHA-MANNOSIDASE-LIKE PROTEIN 1"/>
    <property type="match status" value="1"/>
</dbReference>
<keyword evidence="8" id="KW-0325">Glycoprotein</keyword>
<keyword evidence="6 13" id="KW-1133">Transmembrane helix</keyword>
<evidence type="ECO:0000256" key="3">
    <source>
        <dbReference type="ARBA" id="ARBA00022692"/>
    </source>
</evidence>
<comment type="similarity">
    <text evidence="2 12">Belongs to the glycosyl hydrolase 47 family.</text>
</comment>
<comment type="cofactor">
    <cofactor evidence="11">
        <name>Ca(2+)</name>
        <dbReference type="ChEBI" id="CHEBI:29108"/>
    </cofactor>
</comment>
<keyword evidence="4" id="KW-0256">Endoplasmic reticulum</keyword>
<dbReference type="Proteomes" id="UP000230750">
    <property type="component" value="Unassembled WGS sequence"/>
</dbReference>
<dbReference type="SUPFAM" id="SSF48225">
    <property type="entry name" value="Seven-hairpin glycosidases"/>
    <property type="match status" value="1"/>
</dbReference>
<comment type="caution">
    <text evidence="14">The sequence shown here is derived from an EMBL/GenBank/DDBJ whole genome shotgun (WGS) entry which is preliminary data.</text>
</comment>
<dbReference type="InterPro" id="IPR036026">
    <property type="entry name" value="Seven-hairpin_glycosidases"/>
</dbReference>
<evidence type="ECO:0000256" key="9">
    <source>
        <dbReference type="ARBA" id="ARBA00060207"/>
    </source>
</evidence>
<protein>
    <recommendedName>
        <fullName evidence="12">alpha-1,2-Mannosidase</fullName>
        <ecNumber evidence="12">3.2.1.-</ecNumber>
    </recommendedName>
</protein>
<dbReference type="GO" id="GO:0044322">
    <property type="term" value="C:endoplasmic reticulum quality control compartment"/>
    <property type="evidence" value="ECO:0007669"/>
    <property type="project" value="GOC"/>
</dbReference>
<evidence type="ECO:0000256" key="7">
    <source>
        <dbReference type="ARBA" id="ARBA00023136"/>
    </source>
</evidence>
<dbReference type="AlphaFoldDB" id="A0A2G8JMI2"/>
<evidence type="ECO:0000256" key="10">
    <source>
        <dbReference type="PIRSR" id="PIRSR601382-1"/>
    </source>
</evidence>
<evidence type="ECO:0000256" key="1">
    <source>
        <dbReference type="ARBA" id="ARBA00004648"/>
    </source>
</evidence>
<feature type="transmembrane region" description="Helical" evidence="13">
    <location>
        <begin position="12"/>
        <end position="31"/>
    </location>
</feature>
<dbReference type="PANTHER" id="PTHR45679">
    <property type="entry name" value="ER DEGRADATION-ENHANCING ALPHA-MANNOSIDASE-LIKE PROTEIN 2"/>
    <property type="match status" value="1"/>
</dbReference>
<dbReference type="Pfam" id="PF01532">
    <property type="entry name" value="Glyco_hydro_47"/>
    <property type="match status" value="1"/>
</dbReference>
<keyword evidence="11" id="KW-0106">Calcium</keyword>
<feature type="active site" evidence="10">
    <location>
        <position position="433"/>
    </location>
</feature>
<name>A0A2G8JMI2_STIJA</name>